<organism evidence="2 3">
    <name type="scientific">Olea europaea subsp. europaea</name>
    <dbReference type="NCBI Taxonomy" id="158383"/>
    <lineage>
        <taxon>Eukaryota</taxon>
        <taxon>Viridiplantae</taxon>
        <taxon>Streptophyta</taxon>
        <taxon>Embryophyta</taxon>
        <taxon>Tracheophyta</taxon>
        <taxon>Spermatophyta</taxon>
        <taxon>Magnoliopsida</taxon>
        <taxon>eudicotyledons</taxon>
        <taxon>Gunneridae</taxon>
        <taxon>Pentapetalae</taxon>
        <taxon>asterids</taxon>
        <taxon>lamiids</taxon>
        <taxon>Lamiales</taxon>
        <taxon>Oleaceae</taxon>
        <taxon>Oleeae</taxon>
        <taxon>Olea</taxon>
    </lineage>
</organism>
<comment type="caution">
    <text evidence="2">The sequence shown here is derived from an EMBL/GenBank/DDBJ whole genome shotgun (WGS) entry which is preliminary data.</text>
</comment>
<accession>A0A8S0QVE4</accession>
<evidence type="ECO:0000313" key="3">
    <source>
        <dbReference type="Proteomes" id="UP000594638"/>
    </source>
</evidence>
<dbReference type="Proteomes" id="UP000594638">
    <property type="component" value="Unassembled WGS sequence"/>
</dbReference>
<evidence type="ECO:0000313" key="2">
    <source>
        <dbReference type="EMBL" id="CAA2969897.1"/>
    </source>
</evidence>
<keyword evidence="1" id="KW-0175">Coiled coil</keyword>
<sequence length="121" mass="13843">MEESSHHAEVSVDSLGLHRVTHRQRRKNYWKNNSDRDIQQLKEENAQMKAMLEKLLSNGPCLGARGVAASEVLGGPVAKQPSDAIRAVIMQSSRITRLIVKWPRQKLWLVTRRMKFKDVKA</sequence>
<reference evidence="2 3" key="1">
    <citation type="submission" date="2019-12" db="EMBL/GenBank/DDBJ databases">
        <authorList>
            <person name="Alioto T."/>
            <person name="Alioto T."/>
            <person name="Gomez Garrido J."/>
        </authorList>
    </citation>
    <scope>NUCLEOTIDE SEQUENCE [LARGE SCALE GENOMIC DNA]</scope>
</reference>
<dbReference type="AlphaFoldDB" id="A0A8S0QVE4"/>
<evidence type="ECO:0000256" key="1">
    <source>
        <dbReference type="SAM" id="Coils"/>
    </source>
</evidence>
<keyword evidence="3" id="KW-1185">Reference proteome</keyword>
<name>A0A8S0QVE4_OLEEU</name>
<dbReference type="EMBL" id="CACTIH010001955">
    <property type="protein sequence ID" value="CAA2969897.1"/>
    <property type="molecule type" value="Genomic_DNA"/>
</dbReference>
<gene>
    <name evidence="2" type="ORF">OLEA9_A086726</name>
</gene>
<protein>
    <submittedName>
        <fullName evidence="2">Uncharacterized protein</fullName>
    </submittedName>
</protein>
<dbReference type="Gramene" id="OE9A086726T1">
    <property type="protein sequence ID" value="OE9A086726C1"/>
    <property type="gene ID" value="OE9A086726"/>
</dbReference>
<proteinExistence type="predicted"/>
<feature type="coiled-coil region" evidence="1">
    <location>
        <begin position="31"/>
        <end position="58"/>
    </location>
</feature>